<evidence type="ECO:0000256" key="9">
    <source>
        <dbReference type="ARBA" id="ARBA00023136"/>
    </source>
</evidence>
<evidence type="ECO:0000256" key="11">
    <source>
        <dbReference type="PROSITE-ProRule" id="PRU00043"/>
    </source>
</evidence>
<dbReference type="PRINTS" id="PR00205">
    <property type="entry name" value="CADHERIN"/>
</dbReference>
<feature type="domain" description="Cadherin" evidence="15">
    <location>
        <begin position="723"/>
        <end position="809"/>
    </location>
</feature>
<dbReference type="PANTHER" id="PTHR24028">
    <property type="entry name" value="CADHERIN-87A"/>
    <property type="match status" value="1"/>
</dbReference>
<dbReference type="SUPFAM" id="SSF49313">
    <property type="entry name" value="Cadherin-like"/>
    <property type="match status" value="7"/>
</dbReference>
<evidence type="ECO:0000256" key="1">
    <source>
        <dbReference type="ARBA" id="ARBA00004251"/>
    </source>
</evidence>
<feature type="region of interest" description="Disordered" evidence="12">
    <location>
        <begin position="958"/>
        <end position="1004"/>
    </location>
</feature>
<dbReference type="InterPro" id="IPR050174">
    <property type="entry name" value="Protocadherin/Cadherin-CA"/>
</dbReference>
<dbReference type="VEuPathDB" id="VectorBase:BGLB040399"/>
<dbReference type="InterPro" id="IPR013164">
    <property type="entry name" value="Cadherin_N"/>
</dbReference>
<dbReference type="PANTHER" id="PTHR24028:SF146">
    <property type="entry name" value="CADHERIN 96CB, ISOFORM D-RELATED"/>
    <property type="match status" value="1"/>
</dbReference>
<feature type="region of interest" description="Disordered" evidence="12">
    <location>
        <begin position="884"/>
        <end position="916"/>
    </location>
</feature>
<comment type="subcellular location">
    <subcellularLocation>
        <location evidence="1">Cell membrane</location>
        <topology evidence="1">Single-pass type I membrane protein</topology>
    </subcellularLocation>
</comment>
<dbReference type="CDD" id="cd11304">
    <property type="entry name" value="Cadherin_repeat"/>
    <property type="match status" value="7"/>
</dbReference>
<dbReference type="GO" id="GO:0007156">
    <property type="term" value="P:homophilic cell adhesion via plasma membrane adhesion molecules"/>
    <property type="evidence" value="ECO:0007669"/>
    <property type="project" value="InterPro"/>
</dbReference>
<feature type="compositionally biased region" description="Basic and acidic residues" evidence="12">
    <location>
        <begin position="1279"/>
        <end position="1291"/>
    </location>
</feature>
<feature type="domain" description="Cadherin" evidence="15">
    <location>
        <begin position="465"/>
        <end position="570"/>
    </location>
</feature>
<dbReference type="FunFam" id="2.60.40.60:FF:000092">
    <property type="entry name" value="Protocadherin 8"/>
    <property type="match status" value="2"/>
</dbReference>
<keyword evidence="4 14" id="KW-0732">Signal</keyword>
<keyword evidence="10" id="KW-0325">Glycoprotein</keyword>
<feature type="compositionally biased region" description="Polar residues" evidence="12">
    <location>
        <begin position="966"/>
        <end position="977"/>
    </location>
</feature>
<evidence type="ECO:0000313" key="16">
    <source>
        <dbReference type="EnsemblMetazoa" id="BGLB040399-PA"/>
    </source>
</evidence>
<keyword evidence="8 13" id="KW-1133">Transmembrane helix</keyword>
<evidence type="ECO:0000256" key="7">
    <source>
        <dbReference type="ARBA" id="ARBA00022889"/>
    </source>
</evidence>
<dbReference type="STRING" id="6526.A0A2C9MAK5"/>
<feature type="domain" description="Cadherin" evidence="15">
    <location>
        <begin position="21"/>
        <end position="138"/>
    </location>
</feature>
<dbReference type="InterPro" id="IPR015919">
    <property type="entry name" value="Cadherin-like_sf"/>
</dbReference>
<evidence type="ECO:0000256" key="13">
    <source>
        <dbReference type="SAM" id="Phobius"/>
    </source>
</evidence>
<dbReference type="Gene3D" id="2.60.40.60">
    <property type="entry name" value="Cadherins"/>
    <property type="match status" value="7"/>
</dbReference>
<feature type="region of interest" description="Disordered" evidence="12">
    <location>
        <begin position="609"/>
        <end position="635"/>
    </location>
</feature>
<evidence type="ECO:0000256" key="4">
    <source>
        <dbReference type="ARBA" id="ARBA00022729"/>
    </source>
</evidence>
<feature type="compositionally biased region" description="Polar residues" evidence="12">
    <location>
        <begin position="987"/>
        <end position="996"/>
    </location>
</feature>
<feature type="domain" description="Cadherin" evidence="15">
    <location>
        <begin position="247"/>
        <end position="354"/>
    </location>
</feature>
<evidence type="ECO:0000313" key="17">
    <source>
        <dbReference type="Proteomes" id="UP000076420"/>
    </source>
</evidence>
<evidence type="ECO:0000256" key="10">
    <source>
        <dbReference type="ARBA" id="ARBA00023180"/>
    </source>
</evidence>
<dbReference type="InterPro" id="IPR020894">
    <property type="entry name" value="Cadherin_CS"/>
</dbReference>
<evidence type="ECO:0000256" key="5">
    <source>
        <dbReference type="ARBA" id="ARBA00022737"/>
    </source>
</evidence>
<feature type="chain" id="PRO_5013174926" description="Cadherin domain-containing protein" evidence="14">
    <location>
        <begin position="23"/>
        <end position="1368"/>
    </location>
</feature>
<keyword evidence="6 11" id="KW-0106">Calcium</keyword>
<feature type="region of interest" description="Disordered" evidence="12">
    <location>
        <begin position="1086"/>
        <end position="1119"/>
    </location>
</feature>
<proteinExistence type="predicted"/>
<sequence>MSGQIILILALGILRSAHILLAAEVNYSILEKSPAGTLVGNIAESIELANLVAQSNLASMRFSFLNADSEFNDQFDLGFRTGALTVSTKLLDREDICPYDVNCVLELQVAIQSTQNQFFRKVTINVDIVDINDNAPQFKVNQTTLTISESVQVPSTFPLPSAQDKDTGRNNSLKEYEIVPKEGPFELVYSIPSSNLLLRVVKELDRESVSKYSVKIIARDGGSPPKEGVLDLDVVVDDVNDNAPVFTKDSYSKVVDETLAPGSILMTLVATDADAGKNGQVRYNLGRRQSSSVLSMFSIGDTSGELRLMGDFQTAETEVYKVDVEASDQGDPPFTTTTTVTITVKDTINSPPKLVISFLSSNDFSSVSEYANLGVAVAHILVKDTDRGPNGIVQCNLTSAGGYFELQSYDVKEYKVIVAKPLDRELSSVHNVTVECYDAGMPSLSTSKTFQVKVIDENDNAPEFPDKVLQVRVKENNPAGLLIAKPTAVDKDDPDTPNGRVSYRLADINEGEFIIDATSGAIKAMISFDFEKRRSVNFTVIAEDNGIPRRSAKLEVVVNIIDENDNAPRFAQSRFSISMSEYADVGTIIGDLSASDLDSEMNGQFETFLVPGSGRSRRSDSNGFNQKDSAAAGGYQGVDDSDLPFLLQPNGTLSLKEMVDHEVTSSFEFEVEVQDRGSPPLSTTATVVIDVRDENDNAPQVLHPNVSEIVFTALTGSDTPETLMTFEVVDKDSGENGRIVFTVTARNDSGRFDVDQRTGDVIRTRGLNANDAGTYKLSVMIKDSGNPPLYDVRTLLIHVLGGNGTASSRSGSGNGDQYIVIALTLVCITVLLSVTILLVIVIMRRLDRRRKASRHMEPSGAMQFHNSRVVTAFVDPIKMDNFHGESEDHDLHEDVDGKGEKKKINDSRFGFSPSSGSINKASDVISSQVIQENNLNLPTSNMSDVDLLQTFHNSKSCGVVPEDGASDSSGETITSDSGRGGSDEDISASNNLSGNLDDSRGGHNGSFQSNLSTFCNSASLKSSVKDPVRGSSRKHVTFKDMERFRNSIRCQPDSGESATLPMTTQEGGTSQGLVFNPVRQQQAPMREMNIPVSREKSSNDRLAAQPNYGSFSGNPVSKYNPRSLASSAYNESLGRDSPRLLTFSTSEPPQQSFQNLCNPRLPMYCTEDNIPSPMPTEAQRDWKTYPVTGCPEPSNGSMAYTQMTSPIDKLFYSQHRTSSPYTVQNMADQRPAHPKETSWSELLNNMNTSKDKLFQRAPSNASLNPDPRLHSPAPHIPPRRHDVQSPRRDVHASQASLTGRDVSKFQTCELPRNTSSHLAPSRDWTSDSIATTEDGDDQRSTTTTSGSYTIDNEEDYLSLEYKPKDIVV</sequence>
<evidence type="ECO:0000256" key="2">
    <source>
        <dbReference type="ARBA" id="ARBA00022475"/>
    </source>
</evidence>
<feature type="compositionally biased region" description="Basic and acidic residues" evidence="12">
    <location>
        <begin position="884"/>
        <end position="906"/>
    </location>
</feature>
<dbReference type="PROSITE" id="PS00232">
    <property type="entry name" value="CADHERIN_1"/>
    <property type="match status" value="3"/>
</dbReference>
<name>A0A2C9MAK5_BIOGL</name>
<accession>A0A2C9MAK5</accession>
<dbReference type="EnsemblMetazoa" id="BGLB040399-RA">
    <property type="protein sequence ID" value="BGLB040399-PA"/>
    <property type="gene ID" value="BGLB040399"/>
</dbReference>
<dbReference type="Pfam" id="PF08266">
    <property type="entry name" value="Cadherin_2"/>
    <property type="match status" value="1"/>
</dbReference>
<keyword evidence="9 13" id="KW-0472">Membrane</keyword>
<feature type="domain" description="Cadherin" evidence="15">
    <location>
        <begin position="359"/>
        <end position="464"/>
    </location>
</feature>
<dbReference type="FunFam" id="2.60.40.60:FF:000002">
    <property type="entry name" value="Protocadherin alpha 2"/>
    <property type="match status" value="1"/>
</dbReference>
<evidence type="ECO:0000256" key="14">
    <source>
        <dbReference type="SAM" id="SignalP"/>
    </source>
</evidence>
<keyword evidence="5" id="KW-0677">Repeat</keyword>
<dbReference type="PROSITE" id="PS50268">
    <property type="entry name" value="CADHERIN_2"/>
    <property type="match status" value="7"/>
</dbReference>
<dbReference type="Pfam" id="PF00028">
    <property type="entry name" value="Cadherin"/>
    <property type="match status" value="5"/>
</dbReference>
<feature type="compositionally biased region" description="Polar residues" evidence="12">
    <location>
        <begin position="1340"/>
        <end position="1349"/>
    </location>
</feature>
<reference evidence="16" key="1">
    <citation type="submission" date="2020-05" db="UniProtKB">
        <authorList>
            <consortium name="EnsemblMetazoa"/>
        </authorList>
    </citation>
    <scope>IDENTIFICATION</scope>
    <source>
        <strain evidence="16">BB02</strain>
    </source>
</reference>
<protein>
    <recommendedName>
        <fullName evidence="15">Cadherin domain-containing protein</fullName>
    </recommendedName>
</protein>
<gene>
    <name evidence="16" type="primary">106061448</name>
</gene>
<dbReference type="OrthoDB" id="6252479at2759"/>
<feature type="domain" description="Cadherin" evidence="15">
    <location>
        <begin position="571"/>
        <end position="701"/>
    </location>
</feature>
<dbReference type="InterPro" id="IPR002126">
    <property type="entry name" value="Cadherin-like_dom"/>
</dbReference>
<dbReference type="FunFam" id="2.60.40.60:FF:000007">
    <property type="entry name" value="Protocadherin alpha 2"/>
    <property type="match status" value="1"/>
</dbReference>
<evidence type="ECO:0000256" key="12">
    <source>
        <dbReference type="SAM" id="MobiDB-lite"/>
    </source>
</evidence>
<dbReference type="SMART" id="SM00112">
    <property type="entry name" value="CA"/>
    <property type="match status" value="7"/>
</dbReference>
<evidence type="ECO:0000256" key="6">
    <source>
        <dbReference type="ARBA" id="ARBA00022837"/>
    </source>
</evidence>
<feature type="transmembrane region" description="Helical" evidence="13">
    <location>
        <begin position="818"/>
        <end position="843"/>
    </location>
</feature>
<dbReference type="GO" id="GO:0005509">
    <property type="term" value="F:calcium ion binding"/>
    <property type="evidence" value="ECO:0007669"/>
    <property type="project" value="UniProtKB-UniRule"/>
</dbReference>
<dbReference type="RefSeq" id="XP_013075053.2">
    <property type="nucleotide sequence ID" value="XM_013219599.2"/>
</dbReference>
<dbReference type="VEuPathDB" id="VectorBase:BGLAX_052715"/>
<feature type="compositionally biased region" description="Polar residues" evidence="12">
    <location>
        <begin position="1107"/>
        <end position="1117"/>
    </location>
</feature>
<organism evidence="16 17">
    <name type="scientific">Biomphalaria glabrata</name>
    <name type="common">Bloodfluke planorb</name>
    <name type="synonym">Freshwater snail</name>
    <dbReference type="NCBI Taxonomy" id="6526"/>
    <lineage>
        <taxon>Eukaryota</taxon>
        <taxon>Metazoa</taxon>
        <taxon>Spiralia</taxon>
        <taxon>Lophotrochozoa</taxon>
        <taxon>Mollusca</taxon>
        <taxon>Gastropoda</taxon>
        <taxon>Heterobranchia</taxon>
        <taxon>Euthyneura</taxon>
        <taxon>Panpulmonata</taxon>
        <taxon>Hygrophila</taxon>
        <taxon>Lymnaeoidea</taxon>
        <taxon>Planorbidae</taxon>
        <taxon>Biomphalaria</taxon>
    </lineage>
</organism>
<dbReference type="GO" id="GO:0005886">
    <property type="term" value="C:plasma membrane"/>
    <property type="evidence" value="ECO:0007669"/>
    <property type="project" value="UniProtKB-SubCell"/>
</dbReference>
<feature type="region of interest" description="Disordered" evidence="12">
    <location>
        <begin position="1257"/>
        <end position="1349"/>
    </location>
</feature>
<keyword evidence="2" id="KW-1003">Cell membrane</keyword>
<evidence type="ECO:0000259" key="15">
    <source>
        <dbReference type="PROSITE" id="PS50268"/>
    </source>
</evidence>
<keyword evidence="7" id="KW-0130">Cell adhesion</keyword>
<feature type="domain" description="Cadherin" evidence="15">
    <location>
        <begin position="139"/>
        <end position="246"/>
    </location>
</feature>
<evidence type="ECO:0000256" key="8">
    <source>
        <dbReference type="ARBA" id="ARBA00022989"/>
    </source>
</evidence>
<feature type="signal peptide" evidence="14">
    <location>
        <begin position="1"/>
        <end position="22"/>
    </location>
</feature>
<keyword evidence="3 13" id="KW-0812">Transmembrane</keyword>
<dbReference type="Proteomes" id="UP000076420">
    <property type="component" value="Unassembled WGS sequence"/>
</dbReference>
<evidence type="ECO:0000256" key="3">
    <source>
        <dbReference type="ARBA" id="ARBA00022692"/>
    </source>
</evidence>
<dbReference type="KEGG" id="bgt:106061448"/>